<evidence type="ECO:0000256" key="1">
    <source>
        <dbReference type="ARBA" id="ARBA00022801"/>
    </source>
</evidence>
<dbReference type="InterPro" id="IPR000868">
    <property type="entry name" value="Isochorismatase-like_dom"/>
</dbReference>
<proteinExistence type="predicted"/>
<name>A0A7W4XYM6_KINRA</name>
<comment type="caution">
    <text evidence="4">The sequence shown here is derived from an EMBL/GenBank/DDBJ whole genome shotgun (WGS) entry which is preliminary data.</text>
</comment>
<dbReference type="Proteomes" id="UP000533269">
    <property type="component" value="Unassembled WGS sequence"/>
</dbReference>
<evidence type="ECO:0000313" key="5">
    <source>
        <dbReference type="Proteomes" id="UP000533269"/>
    </source>
</evidence>
<organism evidence="4 5">
    <name type="scientific">Kineococcus radiotolerans</name>
    <dbReference type="NCBI Taxonomy" id="131568"/>
    <lineage>
        <taxon>Bacteria</taxon>
        <taxon>Bacillati</taxon>
        <taxon>Actinomycetota</taxon>
        <taxon>Actinomycetes</taxon>
        <taxon>Kineosporiales</taxon>
        <taxon>Kineosporiaceae</taxon>
        <taxon>Kineococcus</taxon>
    </lineage>
</organism>
<feature type="domain" description="Isochorismatase-like" evidence="3">
    <location>
        <begin position="64"/>
        <end position="238"/>
    </location>
</feature>
<evidence type="ECO:0000256" key="2">
    <source>
        <dbReference type="SAM" id="MobiDB-lite"/>
    </source>
</evidence>
<evidence type="ECO:0000313" key="4">
    <source>
        <dbReference type="EMBL" id="MBB2903213.1"/>
    </source>
</evidence>
<dbReference type="RefSeq" id="WP_221184208.1">
    <property type="nucleotide sequence ID" value="NZ_JACHVY010000006.1"/>
</dbReference>
<evidence type="ECO:0000259" key="3">
    <source>
        <dbReference type="Pfam" id="PF00857"/>
    </source>
</evidence>
<reference evidence="4 5" key="1">
    <citation type="submission" date="2020-08" db="EMBL/GenBank/DDBJ databases">
        <title>The Agave Microbiome: Exploring the role of microbial communities in plant adaptations to desert environments.</title>
        <authorList>
            <person name="Partida-Martinez L.P."/>
        </authorList>
    </citation>
    <scope>NUCLEOTIDE SEQUENCE [LARGE SCALE GENOMIC DNA]</scope>
    <source>
        <strain evidence="4 5">AS2.23</strain>
    </source>
</reference>
<dbReference type="InterPro" id="IPR036380">
    <property type="entry name" value="Isochorismatase-like_sf"/>
</dbReference>
<dbReference type="EMBL" id="JACHVY010000006">
    <property type="protein sequence ID" value="MBB2903213.1"/>
    <property type="molecule type" value="Genomic_DNA"/>
</dbReference>
<protein>
    <submittedName>
        <fullName evidence="4">Nicotinamidase-related amidase</fullName>
    </submittedName>
</protein>
<dbReference type="InterPro" id="IPR050272">
    <property type="entry name" value="Isochorismatase-like_hydrls"/>
</dbReference>
<dbReference type="Gene3D" id="3.40.50.850">
    <property type="entry name" value="Isochorismatase-like"/>
    <property type="match status" value="1"/>
</dbReference>
<dbReference type="PANTHER" id="PTHR43540">
    <property type="entry name" value="PEROXYUREIDOACRYLATE/UREIDOACRYLATE AMIDOHYDROLASE-RELATED"/>
    <property type="match status" value="1"/>
</dbReference>
<reference evidence="4 5" key="2">
    <citation type="submission" date="2020-08" db="EMBL/GenBank/DDBJ databases">
        <authorList>
            <person name="Partida-Martinez L."/>
            <person name="Huntemann M."/>
            <person name="Clum A."/>
            <person name="Wang J."/>
            <person name="Palaniappan K."/>
            <person name="Ritter S."/>
            <person name="Chen I.-M."/>
            <person name="Stamatis D."/>
            <person name="Reddy T."/>
            <person name="O'Malley R."/>
            <person name="Daum C."/>
            <person name="Shapiro N."/>
            <person name="Ivanova N."/>
            <person name="Kyrpides N."/>
            <person name="Woyke T."/>
        </authorList>
    </citation>
    <scope>NUCLEOTIDE SEQUENCE [LARGE SCALE GENOMIC DNA]</scope>
    <source>
        <strain evidence="4 5">AS2.23</strain>
    </source>
</reference>
<accession>A0A7W4XYM6</accession>
<feature type="compositionally biased region" description="Polar residues" evidence="2">
    <location>
        <begin position="38"/>
        <end position="47"/>
    </location>
</feature>
<feature type="region of interest" description="Disordered" evidence="2">
    <location>
        <begin position="34"/>
        <end position="60"/>
    </location>
</feature>
<dbReference type="Pfam" id="PF00857">
    <property type="entry name" value="Isochorismatase"/>
    <property type="match status" value="1"/>
</dbReference>
<dbReference type="AlphaFoldDB" id="A0A7W4XYM6"/>
<keyword evidence="1" id="KW-0378">Hydrolase</keyword>
<dbReference type="SUPFAM" id="SSF52499">
    <property type="entry name" value="Isochorismatase-like hydrolases"/>
    <property type="match status" value="1"/>
</dbReference>
<dbReference type="GO" id="GO:0016787">
    <property type="term" value="F:hydrolase activity"/>
    <property type="evidence" value="ECO:0007669"/>
    <property type="project" value="UniProtKB-KW"/>
</dbReference>
<gene>
    <name evidence="4" type="ORF">FHR75_004055</name>
</gene>
<sequence length="278" mass="29739">MPDAVIVPMTVIRVGVDDGVSNGAQHSHRGACLHAGSADSTQTSPTDQPDRSEGDPMRFSPDDTAVVITDPQNDVLRPANPAWALLGDALHDFDTVMNLQKLLEGASAAGYGVFISPHYNFDADLQWRFGGPIETMMHEQKMFARPSALSLDGFGGSGADWLQTLAPVINNGKTVVTSPHKIFGPASNDLVLQLRKRGIRKVVLGGMLANLCVESHLRELLENGFEVAVARDAVAAPRHPDFGDGNTAAQINYRFLTDTVLSTDDVLRALTVDDAAAS</sequence>
<dbReference type="PANTHER" id="PTHR43540:SF16">
    <property type="entry name" value="ISOCHORISMATASE-LIKE DOMAIN-CONTAINING PROTEIN"/>
    <property type="match status" value="1"/>
</dbReference>